<protein>
    <recommendedName>
        <fullName evidence="3">Mos1 transposase HTH domain-containing protein</fullName>
    </recommendedName>
</protein>
<comment type="caution">
    <text evidence="1">The sequence shown here is derived from an EMBL/GenBank/DDBJ whole genome shotgun (WGS) entry which is preliminary data.</text>
</comment>
<sequence length="504" mass="55326">MFVPSKEESSAVNVPQGYECAVMDTSHGLSALIREAPTDSQHRSSDVKPQYETSAFSGAGLHEQVQDGVIDEKSTLYTGFSATDLLGQADSCEDTPICIGESTAEQHLFNAFDESPSCDQEDNGDTRNSAEVVDEVYSGDSPMPSCASNIATDLSSCQKEETGAPLLDGSAQENSKSSAPSLTPEQMQLIETMYKADPNKSIADLASEAGASEAAVRSYLRSSGLQDSVLNEAQLQCRLEMCSALSLRNSREPFLSRIITYGEMVIPFESQKRHPNLPRGPVQNVRQRGPGKKILLTVWWSSSGLICHQFMHGNHMAAEHLHRQIVEVHRRIHTNNPELAHGLGPILLCENPRPHLTRDLTTKMYQCGFEILPYPSHAKDLLPSHYYFFPHLIKYMENKDYAKALELFLSSLQLSQIRSSTLVAPSFLLLGSGPPIRGEWTTLPPTTVRLQGLGLETASIEEPSPLKGQHRSGLPSLDRGMFSSKLPLVQDTSFVGHRGSYLLG</sequence>
<organism evidence="1 2">
    <name type="scientific">Ancylostoma ceylanicum</name>
    <dbReference type="NCBI Taxonomy" id="53326"/>
    <lineage>
        <taxon>Eukaryota</taxon>
        <taxon>Metazoa</taxon>
        <taxon>Ecdysozoa</taxon>
        <taxon>Nematoda</taxon>
        <taxon>Chromadorea</taxon>
        <taxon>Rhabditida</taxon>
        <taxon>Rhabditina</taxon>
        <taxon>Rhabditomorpha</taxon>
        <taxon>Strongyloidea</taxon>
        <taxon>Ancylostomatidae</taxon>
        <taxon>Ancylostomatinae</taxon>
        <taxon>Ancylostoma</taxon>
    </lineage>
</organism>
<dbReference type="GO" id="GO:0000014">
    <property type="term" value="F:single-stranded DNA endodeoxyribonuclease activity"/>
    <property type="evidence" value="ECO:0007669"/>
    <property type="project" value="TreeGrafter"/>
</dbReference>
<dbReference type="STRING" id="53326.A0A016UJV8"/>
<keyword evidence="2" id="KW-1185">Reference proteome</keyword>
<name>A0A016UJV8_9BILA</name>
<dbReference type="OrthoDB" id="9970333at2759"/>
<dbReference type="GO" id="GO:0003690">
    <property type="term" value="F:double-stranded DNA binding"/>
    <property type="evidence" value="ECO:0007669"/>
    <property type="project" value="TreeGrafter"/>
</dbReference>
<dbReference type="InterPro" id="IPR052709">
    <property type="entry name" value="Transposase-MT_Hybrid"/>
</dbReference>
<accession>A0A016UJV8</accession>
<dbReference type="GO" id="GO:0003697">
    <property type="term" value="F:single-stranded DNA binding"/>
    <property type="evidence" value="ECO:0007669"/>
    <property type="project" value="TreeGrafter"/>
</dbReference>
<evidence type="ECO:0008006" key="3">
    <source>
        <dbReference type="Google" id="ProtNLM"/>
    </source>
</evidence>
<dbReference type="GO" id="GO:0015074">
    <property type="term" value="P:DNA integration"/>
    <property type="evidence" value="ECO:0007669"/>
    <property type="project" value="TreeGrafter"/>
</dbReference>
<evidence type="ECO:0000313" key="1">
    <source>
        <dbReference type="EMBL" id="EYC14828.1"/>
    </source>
</evidence>
<dbReference type="GO" id="GO:0031297">
    <property type="term" value="P:replication fork processing"/>
    <property type="evidence" value="ECO:0007669"/>
    <property type="project" value="TreeGrafter"/>
</dbReference>
<dbReference type="Gene3D" id="3.30.420.10">
    <property type="entry name" value="Ribonuclease H-like superfamily/Ribonuclease H"/>
    <property type="match status" value="1"/>
</dbReference>
<dbReference type="GO" id="GO:0042800">
    <property type="term" value="F:histone H3K4 methyltransferase activity"/>
    <property type="evidence" value="ECO:0007669"/>
    <property type="project" value="TreeGrafter"/>
</dbReference>
<dbReference type="Pfam" id="PF01359">
    <property type="entry name" value="Transposase_1"/>
    <property type="match status" value="1"/>
</dbReference>
<dbReference type="Proteomes" id="UP000024635">
    <property type="component" value="Unassembled WGS sequence"/>
</dbReference>
<evidence type="ECO:0000313" key="2">
    <source>
        <dbReference type="Proteomes" id="UP000024635"/>
    </source>
</evidence>
<dbReference type="GO" id="GO:0044774">
    <property type="term" value="P:mitotic DNA integrity checkpoint signaling"/>
    <property type="evidence" value="ECO:0007669"/>
    <property type="project" value="TreeGrafter"/>
</dbReference>
<dbReference type="GO" id="GO:0044547">
    <property type="term" value="F:DNA topoisomerase binding"/>
    <property type="evidence" value="ECO:0007669"/>
    <property type="project" value="TreeGrafter"/>
</dbReference>
<dbReference type="AlphaFoldDB" id="A0A016UJV8"/>
<dbReference type="PANTHER" id="PTHR46060:SF2">
    <property type="entry name" value="HISTONE-LYSINE N-METHYLTRANSFERASE SETMAR"/>
    <property type="match status" value="1"/>
</dbReference>
<dbReference type="PANTHER" id="PTHR46060">
    <property type="entry name" value="MARINER MOS1 TRANSPOSASE-LIKE PROTEIN"/>
    <property type="match status" value="1"/>
</dbReference>
<dbReference type="GO" id="GO:0000729">
    <property type="term" value="P:DNA double-strand break processing"/>
    <property type="evidence" value="ECO:0007669"/>
    <property type="project" value="TreeGrafter"/>
</dbReference>
<dbReference type="InterPro" id="IPR036397">
    <property type="entry name" value="RNaseH_sf"/>
</dbReference>
<reference evidence="2" key="1">
    <citation type="journal article" date="2015" name="Nat. Genet.">
        <title>The genome and transcriptome of the zoonotic hookworm Ancylostoma ceylanicum identify infection-specific gene families.</title>
        <authorList>
            <person name="Schwarz E.M."/>
            <person name="Hu Y."/>
            <person name="Antoshechkin I."/>
            <person name="Miller M.M."/>
            <person name="Sternberg P.W."/>
            <person name="Aroian R.V."/>
        </authorList>
    </citation>
    <scope>NUCLEOTIDE SEQUENCE</scope>
    <source>
        <strain evidence="2">HY135</strain>
    </source>
</reference>
<proteinExistence type="predicted"/>
<dbReference type="GO" id="GO:0005634">
    <property type="term" value="C:nucleus"/>
    <property type="evidence" value="ECO:0007669"/>
    <property type="project" value="TreeGrafter"/>
</dbReference>
<dbReference type="GO" id="GO:0000793">
    <property type="term" value="C:condensed chromosome"/>
    <property type="evidence" value="ECO:0007669"/>
    <property type="project" value="TreeGrafter"/>
</dbReference>
<dbReference type="InterPro" id="IPR001888">
    <property type="entry name" value="Transposase_1"/>
</dbReference>
<gene>
    <name evidence="1" type="primary">Acey_s0039.g29</name>
    <name evidence="1" type="ORF">Y032_0039g29</name>
</gene>
<dbReference type="EMBL" id="JARK01001375">
    <property type="protein sequence ID" value="EYC14828.1"/>
    <property type="molecule type" value="Genomic_DNA"/>
</dbReference>
<dbReference type="GO" id="GO:0035861">
    <property type="term" value="C:site of double-strand break"/>
    <property type="evidence" value="ECO:0007669"/>
    <property type="project" value="TreeGrafter"/>
</dbReference>
<dbReference type="GO" id="GO:0006303">
    <property type="term" value="P:double-strand break repair via nonhomologous end joining"/>
    <property type="evidence" value="ECO:0007669"/>
    <property type="project" value="TreeGrafter"/>
</dbReference>
<dbReference type="GO" id="GO:0046975">
    <property type="term" value="F:histone H3K36 methyltransferase activity"/>
    <property type="evidence" value="ECO:0007669"/>
    <property type="project" value="TreeGrafter"/>
</dbReference>